<dbReference type="EMBL" id="VTEI01000003">
    <property type="protein sequence ID" value="TYS18052.1"/>
    <property type="molecule type" value="Genomic_DNA"/>
</dbReference>
<proteinExistence type="predicted"/>
<sequence>MDLKETVTMYQISKELALECNYDFVKKDDNGNIKIVEDKRNVFENYKKEQVKKLTELLKVKGVEKNAIKNEQEFAIPVDSKEYIKYLLLNFTSKSVKAIRKTGLESLPYTQWSELVNGLVEYSTKDIKDSSQKEKKRLEIFAQHQYFSIERHNCLIDKFSLLLKEAELRYGTFDNLGNENSSTQKKGTYEVNNSSDEIYNFDDADYNARLLSENDVIELYGYLEKKIYQCFIEFGEVADIFSEIRHEDIEDKVIQAIDENENPDDITYDDSKIVLEKALREFQK</sequence>
<comment type="caution">
    <text evidence="1">The sequence shown here is derived from an EMBL/GenBank/DDBJ whole genome shotgun (WGS) entry which is preliminary data.</text>
</comment>
<dbReference type="RefSeq" id="WP_148939445.1">
    <property type="nucleotide sequence ID" value="NZ_VTEI01000003.1"/>
</dbReference>
<evidence type="ECO:0000313" key="1">
    <source>
        <dbReference type="EMBL" id="TYS18052.1"/>
    </source>
</evidence>
<accession>A0A5D4NZI8</accession>
<dbReference type="Proteomes" id="UP000322267">
    <property type="component" value="Unassembled WGS sequence"/>
</dbReference>
<gene>
    <name evidence="1" type="ORF">FZC78_09500</name>
</gene>
<name>A0A5D4NZI8_9BACI</name>
<evidence type="ECO:0000313" key="2">
    <source>
        <dbReference type="Proteomes" id="UP000322267"/>
    </source>
</evidence>
<protein>
    <submittedName>
        <fullName evidence="1">Uncharacterized protein</fullName>
    </submittedName>
</protein>
<dbReference type="OrthoDB" id="2961518at2"/>
<reference evidence="1 2" key="1">
    <citation type="submission" date="2019-08" db="EMBL/GenBank/DDBJ databases">
        <title>Bacillus genomes from the desert of Cuatro Cienegas, Coahuila.</title>
        <authorList>
            <person name="Olmedo-Alvarez G."/>
        </authorList>
    </citation>
    <scope>NUCLEOTIDE SEQUENCE [LARGE SCALE GENOMIC DNA]</scope>
    <source>
        <strain evidence="1 2">CH34_1T</strain>
    </source>
</reference>
<dbReference type="AlphaFoldDB" id="A0A5D4NZI8"/>
<organism evidence="1 2">
    <name type="scientific">Rossellomorea vietnamensis</name>
    <dbReference type="NCBI Taxonomy" id="218284"/>
    <lineage>
        <taxon>Bacteria</taxon>
        <taxon>Bacillati</taxon>
        <taxon>Bacillota</taxon>
        <taxon>Bacilli</taxon>
        <taxon>Bacillales</taxon>
        <taxon>Bacillaceae</taxon>
        <taxon>Rossellomorea</taxon>
    </lineage>
</organism>